<feature type="non-terminal residue" evidence="1">
    <location>
        <position position="241"/>
    </location>
</feature>
<dbReference type="Proteomes" id="UP000814033">
    <property type="component" value="Unassembled WGS sequence"/>
</dbReference>
<organism evidence="1 2">
    <name type="scientific">Auriscalpium vulgare</name>
    <dbReference type="NCBI Taxonomy" id="40419"/>
    <lineage>
        <taxon>Eukaryota</taxon>
        <taxon>Fungi</taxon>
        <taxon>Dikarya</taxon>
        <taxon>Basidiomycota</taxon>
        <taxon>Agaricomycotina</taxon>
        <taxon>Agaricomycetes</taxon>
        <taxon>Russulales</taxon>
        <taxon>Auriscalpiaceae</taxon>
        <taxon>Auriscalpium</taxon>
    </lineage>
</organism>
<accession>A0ACB8S4Q8</accession>
<proteinExistence type="predicted"/>
<evidence type="ECO:0000313" key="1">
    <source>
        <dbReference type="EMBL" id="KAI0051269.1"/>
    </source>
</evidence>
<evidence type="ECO:0000313" key="2">
    <source>
        <dbReference type="Proteomes" id="UP000814033"/>
    </source>
</evidence>
<reference evidence="1" key="2">
    <citation type="journal article" date="2022" name="New Phytol.">
        <title>Evolutionary transition to the ectomycorrhizal habit in the genomes of a hyperdiverse lineage of mushroom-forming fungi.</title>
        <authorList>
            <person name="Looney B."/>
            <person name="Miyauchi S."/>
            <person name="Morin E."/>
            <person name="Drula E."/>
            <person name="Courty P.E."/>
            <person name="Kohler A."/>
            <person name="Kuo A."/>
            <person name="LaButti K."/>
            <person name="Pangilinan J."/>
            <person name="Lipzen A."/>
            <person name="Riley R."/>
            <person name="Andreopoulos W."/>
            <person name="He G."/>
            <person name="Johnson J."/>
            <person name="Nolan M."/>
            <person name="Tritt A."/>
            <person name="Barry K.W."/>
            <person name="Grigoriev I.V."/>
            <person name="Nagy L.G."/>
            <person name="Hibbett D."/>
            <person name="Henrissat B."/>
            <person name="Matheny P.B."/>
            <person name="Labbe J."/>
            <person name="Martin F.M."/>
        </authorList>
    </citation>
    <scope>NUCLEOTIDE SEQUENCE</scope>
    <source>
        <strain evidence="1">FP105234-sp</strain>
    </source>
</reference>
<reference evidence="1" key="1">
    <citation type="submission" date="2021-02" db="EMBL/GenBank/DDBJ databases">
        <authorList>
            <consortium name="DOE Joint Genome Institute"/>
            <person name="Ahrendt S."/>
            <person name="Looney B.P."/>
            <person name="Miyauchi S."/>
            <person name="Morin E."/>
            <person name="Drula E."/>
            <person name="Courty P.E."/>
            <person name="Chicoki N."/>
            <person name="Fauchery L."/>
            <person name="Kohler A."/>
            <person name="Kuo A."/>
            <person name="Labutti K."/>
            <person name="Pangilinan J."/>
            <person name="Lipzen A."/>
            <person name="Riley R."/>
            <person name="Andreopoulos W."/>
            <person name="He G."/>
            <person name="Johnson J."/>
            <person name="Barry K.W."/>
            <person name="Grigoriev I.V."/>
            <person name="Nagy L."/>
            <person name="Hibbett D."/>
            <person name="Henrissat B."/>
            <person name="Matheny P.B."/>
            <person name="Labbe J."/>
            <person name="Martin F."/>
        </authorList>
    </citation>
    <scope>NUCLEOTIDE SEQUENCE</scope>
    <source>
        <strain evidence="1">FP105234-sp</strain>
    </source>
</reference>
<name>A0ACB8S4Q8_9AGAM</name>
<gene>
    <name evidence="1" type="ORF">FA95DRAFT_1570133</name>
</gene>
<keyword evidence="2" id="KW-1185">Reference proteome</keyword>
<sequence length="241" mass="26611">MQFFLPPAYNHPPRPRTFFALSAPAPPRLPLSAERAAAPPTSPSPRPARYDPLGVLHPAPAPAGPSQFQLASVPYEVTRGVMSNGRWNPRHPAVQDFLRSPRPPSPACMPLFVLAALHVMYSPGHPAYDFFWSEDDRRSTADHIDRLLGRDSCPIATYPASWLGAQEMLWQLAGLQKDYARHHGAALQPAVRRMFLRKRKPAPAVREESVAASEASEPPRKRVRRSKLAEDAGDVAAPSQL</sequence>
<dbReference type="EMBL" id="MU275854">
    <property type="protein sequence ID" value="KAI0051269.1"/>
    <property type="molecule type" value="Genomic_DNA"/>
</dbReference>
<protein>
    <submittedName>
        <fullName evidence="1">Uncharacterized protein</fullName>
    </submittedName>
</protein>
<comment type="caution">
    <text evidence="1">The sequence shown here is derived from an EMBL/GenBank/DDBJ whole genome shotgun (WGS) entry which is preliminary data.</text>
</comment>